<dbReference type="CDD" id="cd02440">
    <property type="entry name" value="AdoMet_MTases"/>
    <property type="match status" value="1"/>
</dbReference>
<reference evidence="7 8" key="1">
    <citation type="submission" date="2020-05" db="EMBL/GenBank/DDBJ databases">
        <title>Genome sequencing of Spirosoma sp. TS118.</title>
        <authorList>
            <person name="Lee J.-H."/>
            <person name="Jeong S."/>
            <person name="Zhao L."/>
            <person name="Jung J.-H."/>
            <person name="Kim M.-K."/>
            <person name="Lim S."/>
        </authorList>
    </citation>
    <scope>NUCLEOTIDE SEQUENCE [LARGE SCALE GENOMIC DNA]</scope>
    <source>
        <strain evidence="7 8">TS118</strain>
    </source>
</reference>
<keyword evidence="8" id="KW-1185">Reference proteome</keyword>
<dbReference type="Pfam" id="PF08100">
    <property type="entry name" value="Dimerisation"/>
    <property type="match status" value="1"/>
</dbReference>
<organism evidence="7 8">
    <name type="scientific">Spirosoma taeanense</name>
    <dbReference type="NCBI Taxonomy" id="2735870"/>
    <lineage>
        <taxon>Bacteria</taxon>
        <taxon>Pseudomonadati</taxon>
        <taxon>Bacteroidota</taxon>
        <taxon>Cytophagia</taxon>
        <taxon>Cytophagales</taxon>
        <taxon>Cytophagaceae</taxon>
        <taxon>Spirosoma</taxon>
    </lineage>
</organism>
<proteinExistence type="predicted"/>
<evidence type="ECO:0000313" key="8">
    <source>
        <dbReference type="Proteomes" id="UP000502756"/>
    </source>
</evidence>
<evidence type="ECO:0000313" key="7">
    <source>
        <dbReference type="EMBL" id="QJW90665.1"/>
    </source>
</evidence>
<gene>
    <name evidence="7" type="ORF">HNV11_15380</name>
</gene>
<dbReference type="SUPFAM" id="SSF53335">
    <property type="entry name" value="S-adenosyl-L-methionine-dependent methyltransferases"/>
    <property type="match status" value="1"/>
</dbReference>
<dbReference type="Gene3D" id="3.40.50.150">
    <property type="entry name" value="Vaccinia Virus protein VP39"/>
    <property type="match status" value="1"/>
</dbReference>
<dbReference type="PIRSF" id="PIRSF005739">
    <property type="entry name" value="O-mtase"/>
    <property type="match status" value="1"/>
</dbReference>
<evidence type="ECO:0000256" key="2">
    <source>
        <dbReference type="ARBA" id="ARBA00022679"/>
    </source>
</evidence>
<dbReference type="InterPro" id="IPR029063">
    <property type="entry name" value="SAM-dependent_MTases_sf"/>
</dbReference>
<dbReference type="RefSeq" id="WP_171740510.1">
    <property type="nucleotide sequence ID" value="NZ_CP053435.1"/>
</dbReference>
<dbReference type="Proteomes" id="UP000502756">
    <property type="component" value="Chromosome"/>
</dbReference>
<dbReference type="InterPro" id="IPR036388">
    <property type="entry name" value="WH-like_DNA-bd_sf"/>
</dbReference>
<evidence type="ECO:0000256" key="1">
    <source>
        <dbReference type="ARBA" id="ARBA00022603"/>
    </source>
</evidence>
<dbReference type="Pfam" id="PF00891">
    <property type="entry name" value="Methyltransf_2"/>
    <property type="match status" value="1"/>
</dbReference>
<dbReference type="SUPFAM" id="SSF46785">
    <property type="entry name" value="Winged helix' DNA-binding domain"/>
    <property type="match status" value="1"/>
</dbReference>
<sequence>MTQELPPPVLLMQMLFGFASSRAIGVTAELHIADLLKDGAKTADELARQTGVHARSLYRVLRACASVGVYSEDNEKKFSLTPLAEPLLSNAQGSLRAFAEMITCDWQFQTWAELPYSVKTGKPSFDKVHGKSSFEYFWSNEKAGKVFNDAMTSNSAFSSVAVVNAYDFSSVSKLVDVGGGHGFLLASILAKFGNVKGVLYDTPAIVAEAEKLLHEHGVAERCETVGGDFFESVPPGGDGYIMKHIIHDWSDEQCIAILKNCRKAMKEGGRVLVVEMVVPEGNEPSPAKFLDLQMLQFLPGCERTEKEYEALFDEAGLSLTRIIPTMSPFSIIEGFTKQ</sequence>
<dbReference type="InterPro" id="IPR036390">
    <property type="entry name" value="WH_DNA-bd_sf"/>
</dbReference>
<protein>
    <submittedName>
        <fullName evidence="7">Methyltransferase</fullName>
    </submittedName>
</protein>
<dbReference type="PANTHER" id="PTHR43712">
    <property type="entry name" value="PUTATIVE (AFU_ORTHOLOGUE AFUA_4G14580)-RELATED"/>
    <property type="match status" value="1"/>
</dbReference>
<evidence type="ECO:0000256" key="3">
    <source>
        <dbReference type="ARBA" id="ARBA00022691"/>
    </source>
</evidence>
<feature type="active site" description="Proton acceptor" evidence="4">
    <location>
        <position position="247"/>
    </location>
</feature>
<dbReference type="GO" id="GO:0008171">
    <property type="term" value="F:O-methyltransferase activity"/>
    <property type="evidence" value="ECO:0007669"/>
    <property type="project" value="InterPro"/>
</dbReference>
<feature type="domain" description="O-methyltransferase C-terminal" evidence="5">
    <location>
        <begin position="111"/>
        <end position="317"/>
    </location>
</feature>
<dbReference type="AlphaFoldDB" id="A0A6M5Y9M4"/>
<dbReference type="InterPro" id="IPR001077">
    <property type="entry name" value="COMT_C"/>
</dbReference>
<evidence type="ECO:0000256" key="4">
    <source>
        <dbReference type="PIRSR" id="PIRSR005739-1"/>
    </source>
</evidence>
<dbReference type="EMBL" id="CP053435">
    <property type="protein sequence ID" value="QJW90665.1"/>
    <property type="molecule type" value="Genomic_DNA"/>
</dbReference>
<dbReference type="InterPro" id="IPR016461">
    <property type="entry name" value="COMT-like"/>
</dbReference>
<keyword evidence="1 7" id="KW-0489">Methyltransferase</keyword>
<dbReference type="Gene3D" id="1.10.10.10">
    <property type="entry name" value="Winged helix-like DNA-binding domain superfamily/Winged helix DNA-binding domain"/>
    <property type="match status" value="1"/>
</dbReference>
<dbReference type="KEGG" id="stae:HNV11_15380"/>
<dbReference type="InterPro" id="IPR012967">
    <property type="entry name" value="COMT_dimerisation"/>
</dbReference>
<dbReference type="PROSITE" id="PS51683">
    <property type="entry name" value="SAM_OMT_II"/>
    <property type="match status" value="1"/>
</dbReference>
<keyword evidence="2 7" id="KW-0808">Transferase</keyword>
<feature type="domain" description="O-methyltransferase dimerisation" evidence="6">
    <location>
        <begin position="12"/>
        <end position="89"/>
    </location>
</feature>
<evidence type="ECO:0000259" key="5">
    <source>
        <dbReference type="Pfam" id="PF00891"/>
    </source>
</evidence>
<keyword evidence="3" id="KW-0949">S-adenosyl-L-methionine</keyword>
<dbReference type="PANTHER" id="PTHR43712:SF2">
    <property type="entry name" value="O-METHYLTRANSFERASE CICE"/>
    <property type="match status" value="1"/>
</dbReference>
<dbReference type="GO" id="GO:0046983">
    <property type="term" value="F:protein dimerization activity"/>
    <property type="evidence" value="ECO:0007669"/>
    <property type="project" value="InterPro"/>
</dbReference>
<name>A0A6M5Y9M4_9BACT</name>
<dbReference type="GO" id="GO:0032259">
    <property type="term" value="P:methylation"/>
    <property type="evidence" value="ECO:0007669"/>
    <property type="project" value="UniProtKB-KW"/>
</dbReference>
<evidence type="ECO:0000259" key="6">
    <source>
        <dbReference type="Pfam" id="PF08100"/>
    </source>
</evidence>
<accession>A0A6M5Y9M4</accession>